<dbReference type="NCBIfam" id="TIGR01764">
    <property type="entry name" value="excise"/>
    <property type="match status" value="1"/>
</dbReference>
<keyword evidence="3" id="KW-1185">Reference proteome</keyword>
<dbReference type="Proteomes" id="UP001521911">
    <property type="component" value="Unassembled WGS sequence"/>
</dbReference>
<organism evidence="2 3">
    <name type="scientific">Corynebacterium singulare</name>
    <dbReference type="NCBI Taxonomy" id="161899"/>
    <lineage>
        <taxon>Bacteria</taxon>
        <taxon>Bacillati</taxon>
        <taxon>Actinomycetota</taxon>
        <taxon>Actinomycetes</taxon>
        <taxon>Mycobacteriales</taxon>
        <taxon>Corynebacteriaceae</taxon>
        <taxon>Corynebacterium</taxon>
    </lineage>
</organism>
<dbReference type="InterPro" id="IPR041657">
    <property type="entry name" value="HTH_17"/>
</dbReference>
<dbReference type="RefSeq" id="WP_239179770.1">
    <property type="nucleotide sequence ID" value="NZ_JAKRDF010000004.1"/>
</dbReference>
<sequence length="115" mass="12755">MRQGKAITVAPVDQLLTTQEAADFLSISRPTLVKKLEDGAIPFERTTGGRHRRVKLVDLLHYREEQRTERRKALLELVSEAQSAGAYGADTVGAADIAQILKDARKEVTEKARRG</sequence>
<evidence type="ECO:0000313" key="2">
    <source>
        <dbReference type="EMBL" id="MCG7275883.1"/>
    </source>
</evidence>
<reference evidence="2 3" key="1">
    <citation type="submission" date="2022-02" db="EMBL/GenBank/DDBJ databases">
        <title>Uncovering new skin microbiome diversity through culturing and metagenomics.</title>
        <authorList>
            <person name="Conlan S."/>
            <person name="Deming C."/>
            <person name="Nisc Comparative Sequencing Program N."/>
            <person name="Segre J.A."/>
        </authorList>
    </citation>
    <scope>NUCLEOTIDE SEQUENCE [LARGE SCALE GENOMIC DNA]</scope>
    <source>
        <strain evidence="2 3">ACRQV</strain>
    </source>
</reference>
<proteinExistence type="predicted"/>
<protein>
    <submittedName>
        <fullName evidence="2">Helix-turn-helix domain-containing protein</fullName>
    </submittedName>
</protein>
<name>A0ABS9PUI4_9CORY</name>
<dbReference type="Pfam" id="PF12728">
    <property type="entry name" value="HTH_17"/>
    <property type="match status" value="1"/>
</dbReference>
<dbReference type="Gene3D" id="1.10.1660.10">
    <property type="match status" value="1"/>
</dbReference>
<dbReference type="SUPFAM" id="SSF46955">
    <property type="entry name" value="Putative DNA-binding domain"/>
    <property type="match status" value="1"/>
</dbReference>
<dbReference type="InterPro" id="IPR009061">
    <property type="entry name" value="DNA-bd_dom_put_sf"/>
</dbReference>
<gene>
    <name evidence="2" type="ORF">MHK08_05305</name>
</gene>
<dbReference type="InterPro" id="IPR010093">
    <property type="entry name" value="SinI_DNA-bd"/>
</dbReference>
<accession>A0ABS9PUI4</accession>
<dbReference type="EMBL" id="JAKRDF010000004">
    <property type="protein sequence ID" value="MCG7275883.1"/>
    <property type="molecule type" value="Genomic_DNA"/>
</dbReference>
<feature type="domain" description="Helix-turn-helix" evidence="1">
    <location>
        <begin position="15"/>
        <end position="67"/>
    </location>
</feature>
<comment type="caution">
    <text evidence="2">The sequence shown here is derived from an EMBL/GenBank/DDBJ whole genome shotgun (WGS) entry which is preliminary data.</text>
</comment>
<evidence type="ECO:0000259" key="1">
    <source>
        <dbReference type="Pfam" id="PF12728"/>
    </source>
</evidence>
<evidence type="ECO:0000313" key="3">
    <source>
        <dbReference type="Proteomes" id="UP001521911"/>
    </source>
</evidence>